<evidence type="ECO:0000313" key="1">
    <source>
        <dbReference type="EMBL" id="URA10288.1"/>
    </source>
</evidence>
<gene>
    <name evidence="1" type="ORF">KDW03_00340</name>
</gene>
<reference evidence="1" key="1">
    <citation type="submission" date="2021-04" db="EMBL/GenBank/DDBJ databases">
        <authorList>
            <person name="Postec A."/>
        </authorList>
    </citation>
    <scope>NUCLEOTIDE SEQUENCE</scope>
    <source>
        <strain evidence="1">F1F22</strain>
    </source>
</reference>
<name>A0AAX3BDB9_9SPIR</name>
<protein>
    <submittedName>
        <fullName evidence="1">Uncharacterized protein</fullName>
    </submittedName>
</protein>
<sequence>MEINELIRGTKEYISDRIEQTRKKLLLVYKTTKDENKKFELESTFRQIDKDLQKLELNQFDEKNLIRYGISTQDLEIAMEELMHQKNNPYRILHNIRIEPLTPNTRNEEINAIWSYLQFFGKEYLGLLSEQNLKLDYGHAYQRDQFYTLYNDTLKLVTEYGNINDQIAHAELTNNKEYRSRLIQLQNKQYRDIILRVGKFLKSLQSFIQSIFESEQEGVKALLEPEAIVQIEGSDSSLNGTTTRRALQDLARFVEEFLDYIKIPDISKIEE</sequence>
<reference evidence="1" key="2">
    <citation type="submission" date="2022-06" db="EMBL/GenBank/DDBJ databases">
        <title>Thermospira aquatica gen. nov., sp. nov.</title>
        <authorList>
            <person name="Ben Ali Gam Z."/>
            <person name="Labat M."/>
        </authorList>
    </citation>
    <scope>NUCLEOTIDE SEQUENCE</scope>
    <source>
        <strain evidence="1">F1F22</strain>
    </source>
</reference>
<evidence type="ECO:0000313" key="2">
    <source>
        <dbReference type="Proteomes" id="UP001056539"/>
    </source>
</evidence>
<organism evidence="1 2">
    <name type="scientific">Thermospira aquatica</name>
    <dbReference type="NCBI Taxonomy" id="2828656"/>
    <lineage>
        <taxon>Bacteria</taxon>
        <taxon>Pseudomonadati</taxon>
        <taxon>Spirochaetota</taxon>
        <taxon>Spirochaetia</taxon>
        <taxon>Brevinematales</taxon>
        <taxon>Thermospiraceae</taxon>
        <taxon>Thermospira</taxon>
    </lineage>
</organism>
<dbReference type="KEGG" id="taqu:KDW03_00340"/>
<proteinExistence type="predicted"/>
<dbReference type="Proteomes" id="UP001056539">
    <property type="component" value="Chromosome"/>
</dbReference>
<keyword evidence="2" id="KW-1185">Reference proteome</keyword>
<dbReference type="AlphaFoldDB" id="A0AAX3BDB9"/>
<accession>A0AAX3BDB9</accession>
<dbReference type="RefSeq" id="WP_271435420.1">
    <property type="nucleotide sequence ID" value="NZ_CP073355.1"/>
</dbReference>
<dbReference type="EMBL" id="CP073355">
    <property type="protein sequence ID" value="URA10288.1"/>
    <property type="molecule type" value="Genomic_DNA"/>
</dbReference>